<dbReference type="InterPro" id="IPR005828">
    <property type="entry name" value="MFS_sugar_transport-like"/>
</dbReference>
<dbReference type="GO" id="GO:0016020">
    <property type="term" value="C:membrane"/>
    <property type="evidence" value="ECO:0007669"/>
    <property type="project" value="UniProtKB-SubCell"/>
</dbReference>
<protein>
    <submittedName>
        <fullName evidence="7">Uncharacterized protein</fullName>
    </submittedName>
</protein>
<dbReference type="GO" id="GO:0022857">
    <property type="term" value="F:transmembrane transporter activity"/>
    <property type="evidence" value="ECO:0007669"/>
    <property type="project" value="InterPro"/>
</dbReference>
<dbReference type="PANTHER" id="PTHR24064">
    <property type="entry name" value="SOLUTE CARRIER FAMILY 22 MEMBER"/>
    <property type="match status" value="1"/>
</dbReference>
<feature type="transmembrane region" description="Helical" evidence="6">
    <location>
        <begin position="343"/>
        <end position="366"/>
    </location>
</feature>
<keyword evidence="4 6" id="KW-0472">Membrane</keyword>
<feature type="transmembrane region" description="Helical" evidence="6">
    <location>
        <begin position="279"/>
        <end position="298"/>
    </location>
</feature>
<reference evidence="7" key="2">
    <citation type="journal article" date="2021" name="Genome Biol. Evol.">
        <title>Developing a high-quality reference genome for a parasitic bivalve with doubly uniparental inheritance (Bivalvia: Unionida).</title>
        <authorList>
            <person name="Smith C.H."/>
        </authorList>
    </citation>
    <scope>NUCLEOTIDE SEQUENCE</scope>
    <source>
        <strain evidence="7">CHS0354</strain>
        <tissue evidence="7">Mantle</tissue>
    </source>
</reference>
<comment type="subcellular location">
    <subcellularLocation>
        <location evidence="1">Membrane</location>
        <topology evidence="1">Multi-pass membrane protein</topology>
    </subcellularLocation>
</comment>
<name>A0AAE0TA03_9BIVA</name>
<evidence type="ECO:0000256" key="5">
    <source>
        <dbReference type="SAM" id="MobiDB-lite"/>
    </source>
</evidence>
<dbReference type="AlphaFoldDB" id="A0AAE0TA03"/>
<feature type="transmembrane region" description="Helical" evidence="6">
    <location>
        <begin position="153"/>
        <end position="173"/>
    </location>
</feature>
<evidence type="ECO:0000256" key="4">
    <source>
        <dbReference type="ARBA" id="ARBA00023136"/>
    </source>
</evidence>
<feature type="transmembrane region" description="Helical" evidence="6">
    <location>
        <begin position="310"/>
        <end position="331"/>
    </location>
</feature>
<sequence>MGLRLEELLSQLGNPGRYQKVIFLLLVLNYHPVVFNHVIMAFFGSTPKHQCYSESYESMLDSQQMTNWNLSDNSSMTTDQSIIVDKRLKECRAEYLFKSGQNVSVVCGGGGTGKPKYFKEPRETTIVTEGLHITIYTLAMELFMPKYWSHAGVLFDCFWGFGVMLLPALAYLIQDWRYLQLATCLPSLLAFGCICIMPESLRWLIMMGKLDGAEALITKIAEKNKLPFPNESWKDVKLQLETRDTNTKQYSFIDLMRTPVLRNRSLILFYIWFGRRCPLCFYFLLAAASCITAGGLMFQPNPSQEVSWAVTAFAIAGKFGMGGVFCVIAMYTSELYPTVIRNIGMGSCSFCTRLGGVIAPQVLLINQFANKAVPLILFGVVTLLGGILTMLLPETRDRKLPDTVEDVEKSSNSIAEEQSNTRL</sequence>
<feature type="transmembrane region" description="Helical" evidence="6">
    <location>
        <begin position="20"/>
        <end position="43"/>
    </location>
</feature>
<reference evidence="7" key="3">
    <citation type="submission" date="2023-05" db="EMBL/GenBank/DDBJ databases">
        <authorList>
            <person name="Smith C.H."/>
        </authorList>
    </citation>
    <scope>NUCLEOTIDE SEQUENCE</scope>
    <source>
        <strain evidence="7">CHS0354</strain>
        <tissue evidence="7">Mantle</tissue>
    </source>
</reference>
<evidence type="ECO:0000256" key="3">
    <source>
        <dbReference type="ARBA" id="ARBA00022989"/>
    </source>
</evidence>
<dbReference type="Pfam" id="PF00083">
    <property type="entry name" value="Sugar_tr"/>
    <property type="match status" value="1"/>
</dbReference>
<keyword evidence="8" id="KW-1185">Reference proteome</keyword>
<dbReference type="EMBL" id="JAEAOA010002346">
    <property type="protein sequence ID" value="KAK3606532.1"/>
    <property type="molecule type" value="Genomic_DNA"/>
</dbReference>
<organism evidence="7 8">
    <name type="scientific">Potamilus streckersoni</name>
    <dbReference type="NCBI Taxonomy" id="2493646"/>
    <lineage>
        <taxon>Eukaryota</taxon>
        <taxon>Metazoa</taxon>
        <taxon>Spiralia</taxon>
        <taxon>Lophotrochozoa</taxon>
        <taxon>Mollusca</taxon>
        <taxon>Bivalvia</taxon>
        <taxon>Autobranchia</taxon>
        <taxon>Heteroconchia</taxon>
        <taxon>Palaeoheterodonta</taxon>
        <taxon>Unionida</taxon>
        <taxon>Unionoidea</taxon>
        <taxon>Unionidae</taxon>
        <taxon>Ambleminae</taxon>
        <taxon>Lampsilini</taxon>
        <taxon>Potamilus</taxon>
    </lineage>
</organism>
<dbReference type="SUPFAM" id="SSF103473">
    <property type="entry name" value="MFS general substrate transporter"/>
    <property type="match status" value="1"/>
</dbReference>
<feature type="compositionally biased region" description="Polar residues" evidence="5">
    <location>
        <begin position="410"/>
        <end position="423"/>
    </location>
</feature>
<evidence type="ECO:0000256" key="2">
    <source>
        <dbReference type="ARBA" id="ARBA00022692"/>
    </source>
</evidence>
<feature type="transmembrane region" description="Helical" evidence="6">
    <location>
        <begin position="372"/>
        <end position="392"/>
    </location>
</feature>
<accession>A0AAE0TA03</accession>
<dbReference type="Gene3D" id="1.20.1250.20">
    <property type="entry name" value="MFS general substrate transporter like domains"/>
    <property type="match status" value="2"/>
</dbReference>
<keyword evidence="2 6" id="KW-0812">Transmembrane</keyword>
<proteinExistence type="predicted"/>
<keyword evidence="3 6" id="KW-1133">Transmembrane helix</keyword>
<evidence type="ECO:0000256" key="6">
    <source>
        <dbReference type="SAM" id="Phobius"/>
    </source>
</evidence>
<dbReference type="InterPro" id="IPR036259">
    <property type="entry name" value="MFS_trans_sf"/>
</dbReference>
<evidence type="ECO:0000313" key="7">
    <source>
        <dbReference type="EMBL" id="KAK3606532.1"/>
    </source>
</evidence>
<reference evidence="7" key="1">
    <citation type="journal article" date="2021" name="Genome Biol. Evol.">
        <title>A High-Quality Reference Genome for a Parasitic Bivalve with Doubly Uniparental Inheritance (Bivalvia: Unionida).</title>
        <authorList>
            <person name="Smith C.H."/>
        </authorList>
    </citation>
    <scope>NUCLEOTIDE SEQUENCE</scope>
    <source>
        <strain evidence="7">CHS0354</strain>
    </source>
</reference>
<feature type="region of interest" description="Disordered" evidence="5">
    <location>
        <begin position="402"/>
        <end position="423"/>
    </location>
</feature>
<gene>
    <name evidence="7" type="ORF">CHS0354_041491</name>
</gene>
<evidence type="ECO:0000313" key="8">
    <source>
        <dbReference type="Proteomes" id="UP001195483"/>
    </source>
</evidence>
<evidence type="ECO:0000256" key="1">
    <source>
        <dbReference type="ARBA" id="ARBA00004141"/>
    </source>
</evidence>
<dbReference type="Proteomes" id="UP001195483">
    <property type="component" value="Unassembled WGS sequence"/>
</dbReference>
<comment type="caution">
    <text evidence="7">The sequence shown here is derived from an EMBL/GenBank/DDBJ whole genome shotgun (WGS) entry which is preliminary data.</text>
</comment>